<sequence>MLPHFATLSFHEIPMRPCRESVFFFSVEGYPCAGPPTLPFANEDQGQVVTGEGDHYSSRTYLPMGSFQITVVHKQEILARGTPGLKTTKVVPKINCTDITLKANSQASIRLEAITSSSRTLALQKGAL</sequence>
<comment type="caution">
    <text evidence="1">The sequence shown here is derived from an EMBL/GenBank/DDBJ whole genome shotgun (WGS) entry which is preliminary data.</text>
</comment>
<dbReference type="EMBL" id="BMAV01028237">
    <property type="protein sequence ID" value="GFS66264.1"/>
    <property type="molecule type" value="Genomic_DNA"/>
</dbReference>
<name>A0A8X6IYY2_9ARAC</name>
<gene>
    <name evidence="1" type="ORF">TNIN_379251</name>
</gene>
<evidence type="ECO:0000313" key="2">
    <source>
        <dbReference type="Proteomes" id="UP000886998"/>
    </source>
</evidence>
<organism evidence="1 2">
    <name type="scientific">Trichonephila inaurata madagascariensis</name>
    <dbReference type="NCBI Taxonomy" id="2747483"/>
    <lineage>
        <taxon>Eukaryota</taxon>
        <taxon>Metazoa</taxon>
        <taxon>Ecdysozoa</taxon>
        <taxon>Arthropoda</taxon>
        <taxon>Chelicerata</taxon>
        <taxon>Arachnida</taxon>
        <taxon>Araneae</taxon>
        <taxon>Araneomorphae</taxon>
        <taxon>Entelegynae</taxon>
        <taxon>Araneoidea</taxon>
        <taxon>Nephilidae</taxon>
        <taxon>Trichonephila</taxon>
        <taxon>Trichonephila inaurata</taxon>
    </lineage>
</organism>
<accession>A0A8X6IYY2</accession>
<proteinExistence type="predicted"/>
<dbReference type="Proteomes" id="UP000886998">
    <property type="component" value="Unassembled WGS sequence"/>
</dbReference>
<reference evidence="1" key="1">
    <citation type="submission" date="2020-08" db="EMBL/GenBank/DDBJ databases">
        <title>Multicomponent nature underlies the extraordinary mechanical properties of spider dragline silk.</title>
        <authorList>
            <person name="Kono N."/>
            <person name="Nakamura H."/>
            <person name="Mori M."/>
            <person name="Yoshida Y."/>
            <person name="Ohtoshi R."/>
            <person name="Malay A.D."/>
            <person name="Moran D.A.P."/>
            <person name="Tomita M."/>
            <person name="Numata K."/>
            <person name="Arakawa K."/>
        </authorList>
    </citation>
    <scope>NUCLEOTIDE SEQUENCE</scope>
</reference>
<keyword evidence="2" id="KW-1185">Reference proteome</keyword>
<dbReference type="AlphaFoldDB" id="A0A8X6IYY2"/>
<protein>
    <submittedName>
        <fullName evidence="1">Uncharacterized protein</fullName>
    </submittedName>
</protein>
<evidence type="ECO:0000313" key="1">
    <source>
        <dbReference type="EMBL" id="GFS66264.1"/>
    </source>
</evidence>